<evidence type="ECO:0000256" key="2">
    <source>
        <dbReference type="ARBA" id="ARBA00009477"/>
    </source>
</evidence>
<evidence type="ECO:0000256" key="3">
    <source>
        <dbReference type="ARBA" id="ARBA00022448"/>
    </source>
</evidence>
<proteinExistence type="inferred from homology"/>
<dbReference type="GO" id="GO:0005886">
    <property type="term" value="C:plasma membrane"/>
    <property type="evidence" value="ECO:0007669"/>
    <property type="project" value="UniProtKB-SubCell"/>
</dbReference>
<keyword evidence="5 9" id="KW-0997">Cell inner membrane</keyword>
<comment type="caution">
    <text evidence="13">The sequence shown here is derived from an EMBL/GenBank/DDBJ whole genome shotgun (WGS) entry which is preliminary data.</text>
</comment>
<dbReference type="Gene3D" id="2.40.30.170">
    <property type="match status" value="1"/>
</dbReference>
<dbReference type="PANTHER" id="PTHR30386">
    <property type="entry name" value="MEMBRANE FUSION SUBUNIT OF EMRAB-TOLC MULTIDRUG EFFLUX PUMP"/>
    <property type="match status" value="1"/>
</dbReference>
<dbReference type="Pfam" id="PF26002">
    <property type="entry name" value="Beta-barrel_AprE"/>
    <property type="match status" value="1"/>
</dbReference>
<feature type="coiled-coil region" evidence="10">
    <location>
        <begin position="184"/>
        <end position="226"/>
    </location>
</feature>
<reference evidence="13 14" key="1">
    <citation type="submission" date="2016-09" db="EMBL/GenBank/DDBJ databases">
        <title>Chromobacterium muskegensis sp. nov., an insecticidal bacterium isolated from Sphagnum bogs.</title>
        <authorList>
            <person name="Sparks M.E."/>
            <person name="Blackburn M.B."/>
            <person name="Gundersen-Rindal D.E."/>
            <person name="Mitchell A."/>
            <person name="Farrar R."/>
            <person name="Kuhar D."/>
        </authorList>
    </citation>
    <scope>NUCLEOTIDE SEQUENCE [LARGE SCALE GENOMIC DNA]</scope>
    <source>
        <strain evidence="13 14">37-2</strain>
    </source>
</reference>
<organism evidence="13 14">
    <name type="scientific">Chromobacterium sphagni</name>
    <dbReference type="NCBI Taxonomy" id="1903179"/>
    <lineage>
        <taxon>Bacteria</taxon>
        <taxon>Pseudomonadati</taxon>
        <taxon>Pseudomonadota</taxon>
        <taxon>Betaproteobacteria</taxon>
        <taxon>Neisseriales</taxon>
        <taxon>Chromobacteriaceae</taxon>
        <taxon>Chromobacterium</taxon>
    </lineage>
</organism>
<evidence type="ECO:0000313" key="14">
    <source>
        <dbReference type="Proteomes" id="UP000180088"/>
    </source>
</evidence>
<evidence type="ECO:0000256" key="7">
    <source>
        <dbReference type="ARBA" id="ARBA00022989"/>
    </source>
</evidence>
<dbReference type="PRINTS" id="PR01490">
    <property type="entry name" value="RTXTOXIND"/>
</dbReference>
<keyword evidence="7 9" id="KW-1133">Transmembrane helix</keyword>
<sequence length="391" mass="42799">MNVIKQQKTLKSPSIHGGRLIWASAAVVLGAGIWAANAPLDQITRGPGQIIASSHTQIVQAADGGTMQHLYVREGDMVKRGQLLAQMDRARAESMVKESEARAAALQANIARLKAEVFGGAPQFPLEVRGYPEFQRNQGILFVKRQAAISEELSSLQSSLAIVKNELNMNLPLVNQGDVSRADILRLQRQVAELSGQITNRKNKYLQDSQTELSKAEEDLASVAQIKAQRLDSLNNTRLLAPVDGVIKNVRMTTPGAVLKPGEELLSIVPVGDELLVETKIKPSDIAYLKKGLPATVKFDAWDYSIYGAFKGVVSYISADTLTEEGKHGDQLFYRVKISLPKQNFLNTKGKLIELQPGMTAQVDIKTGTRTVLQYLTKPLTKTLSDSMGER</sequence>
<dbReference type="RefSeq" id="WP_071116427.1">
    <property type="nucleotide sequence ID" value="NZ_MKCS01000001.1"/>
</dbReference>
<dbReference type="Pfam" id="PF25917">
    <property type="entry name" value="BSH_RND"/>
    <property type="match status" value="1"/>
</dbReference>
<gene>
    <name evidence="13" type="ORF">BI347_14260</name>
</gene>
<protein>
    <recommendedName>
        <fullName evidence="9">Membrane fusion protein (MFP) family protein</fullName>
    </recommendedName>
</protein>
<feature type="domain" description="AprE-like beta-barrel" evidence="12">
    <location>
        <begin position="275"/>
        <end position="368"/>
    </location>
</feature>
<dbReference type="InterPro" id="IPR010129">
    <property type="entry name" value="T1SS_HlyD"/>
</dbReference>
<name>A0A1S1X7A8_9NEIS</name>
<keyword evidence="8 9" id="KW-0472">Membrane</keyword>
<evidence type="ECO:0000256" key="9">
    <source>
        <dbReference type="RuleBase" id="RU365093"/>
    </source>
</evidence>
<comment type="similarity">
    <text evidence="2 9">Belongs to the membrane fusion protein (MFP) (TC 8.A.1) family.</text>
</comment>
<evidence type="ECO:0000256" key="10">
    <source>
        <dbReference type="SAM" id="Coils"/>
    </source>
</evidence>
<keyword evidence="10" id="KW-0175">Coiled coil</keyword>
<dbReference type="Gene3D" id="2.40.50.100">
    <property type="match status" value="1"/>
</dbReference>
<evidence type="ECO:0000256" key="8">
    <source>
        <dbReference type="ARBA" id="ARBA00023136"/>
    </source>
</evidence>
<evidence type="ECO:0000256" key="5">
    <source>
        <dbReference type="ARBA" id="ARBA00022519"/>
    </source>
</evidence>
<evidence type="ECO:0000259" key="11">
    <source>
        <dbReference type="Pfam" id="PF25917"/>
    </source>
</evidence>
<dbReference type="SUPFAM" id="SSF111369">
    <property type="entry name" value="HlyD-like secretion proteins"/>
    <property type="match status" value="1"/>
</dbReference>
<evidence type="ECO:0000256" key="1">
    <source>
        <dbReference type="ARBA" id="ARBA00004377"/>
    </source>
</evidence>
<dbReference type="Proteomes" id="UP000180088">
    <property type="component" value="Unassembled WGS sequence"/>
</dbReference>
<evidence type="ECO:0000256" key="6">
    <source>
        <dbReference type="ARBA" id="ARBA00022692"/>
    </source>
</evidence>
<evidence type="ECO:0000313" key="13">
    <source>
        <dbReference type="EMBL" id="OHX15056.1"/>
    </source>
</evidence>
<dbReference type="InterPro" id="IPR058625">
    <property type="entry name" value="MdtA-like_BSH"/>
</dbReference>
<evidence type="ECO:0000259" key="12">
    <source>
        <dbReference type="Pfam" id="PF26002"/>
    </source>
</evidence>
<keyword evidence="6 9" id="KW-0812">Transmembrane</keyword>
<evidence type="ECO:0000256" key="4">
    <source>
        <dbReference type="ARBA" id="ARBA00022475"/>
    </source>
</evidence>
<keyword evidence="3 9" id="KW-0813">Transport</keyword>
<dbReference type="AlphaFoldDB" id="A0A1S1X7A8"/>
<comment type="subcellular location">
    <subcellularLocation>
        <location evidence="1 9">Cell inner membrane</location>
        <topology evidence="1 9">Single-pass membrane protein</topology>
    </subcellularLocation>
</comment>
<feature type="domain" description="Multidrug resistance protein MdtA-like barrel-sandwich hybrid" evidence="11">
    <location>
        <begin position="64"/>
        <end position="264"/>
    </location>
</feature>
<dbReference type="PANTHER" id="PTHR30386:SF26">
    <property type="entry name" value="TRANSPORT PROTEIN COMB"/>
    <property type="match status" value="1"/>
</dbReference>
<feature type="coiled-coil region" evidence="10">
    <location>
        <begin position="89"/>
        <end position="116"/>
    </location>
</feature>
<dbReference type="STRING" id="1903179.BI347_14260"/>
<dbReference type="InterPro" id="IPR050739">
    <property type="entry name" value="MFP"/>
</dbReference>
<dbReference type="GO" id="GO:0015031">
    <property type="term" value="P:protein transport"/>
    <property type="evidence" value="ECO:0007669"/>
    <property type="project" value="InterPro"/>
</dbReference>
<feature type="transmembrane region" description="Helical" evidence="9">
    <location>
        <begin position="20"/>
        <end position="40"/>
    </location>
</feature>
<dbReference type="NCBIfam" id="TIGR01843">
    <property type="entry name" value="type_I_hlyD"/>
    <property type="match status" value="1"/>
</dbReference>
<dbReference type="EMBL" id="MKCS01000001">
    <property type="protein sequence ID" value="OHX15056.1"/>
    <property type="molecule type" value="Genomic_DNA"/>
</dbReference>
<accession>A0A1S1X7A8</accession>
<keyword evidence="4 9" id="KW-1003">Cell membrane</keyword>
<dbReference type="InterPro" id="IPR058982">
    <property type="entry name" value="Beta-barrel_AprE"/>
</dbReference>